<evidence type="ECO:0000259" key="2">
    <source>
        <dbReference type="Pfam" id="PF16064"/>
    </source>
</evidence>
<dbReference type="Proteomes" id="UP001497644">
    <property type="component" value="Chromosome 15"/>
</dbReference>
<evidence type="ECO:0000313" key="4">
    <source>
        <dbReference type="Proteomes" id="UP001497644"/>
    </source>
</evidence>
<reference evidence="3" key="1">
    <citation type="submission" date="2024-04" db="EMBL/GenBank/DDBJ databases">
        <authorList>
            <consortium name="Molecular Ecology Group"/>
        </authorList>
    </citation>
    <scope>NUCLEOTIDE SEQUENCE</scope>
</reference>
<sequence>MEQYAIVEFIDGLQMIPSSWITENNKYAYWPTFTSNEKFRKAVQKCISKMDDWPQHEIKRILATASTYEKGIKKLKKAEFKSDLNSESEDNDTLKRSRKYRAKTVISSEESLSEEEKRVRVPLYPKVPHKKNLDKQSYENSTIKMPLKNKNVSKLTEYENNNSNINLNKTNVETFSSSINKNTGRDFNQNNVKEKEFSSETGSTISTTDFQRYVVRKLLDIDFKISTVHEEQKNINTKLDSIQNQIQTFVLDDGVKKKDVEVDYMEFFPLQTLEELEKFEQQLVENKINRKALITQVARIGGTDVKSLTFNILRRLLSDSVGSLYSYIGGKKKRSFFDLYLRKIIFGAVRIYFPETTEQKISEPIKSWLRHASERSMKKKSMDKRADTVSTQEDEDQAEEMTLNELTGPNI</sequence>
<name>A0AAV2NF28_9HYME</name>
<protein>
    <recommendedName>
        <fullName evidence="2">DUF4806 domain-containing protein</fullName>
    </recommendedName>
</protein>
<organism evidence="3 4">
    <name type="scientific">Lasius platythorax</name>
    <dbReference type="NCBI Taxonomy" id="488582"/>
    <lineage>
        <taxon>Eukaryota</taxon>
        <taxon>Metazoa</taxon>
        <taxon>Ecdysozoa</taxon>
        <taxon>Arthropoda</taxon>
        <taxon>Hexapoda</taxon>
        <taxon>Insecta</taxon>
        <taxon>Pterygota</taxon>
        <taxon>Neoptera</taxon>
        <taxon>Endopterygota</taxon>
        <taxon>Hymenoptera</taxon>
        <taxon>Apocrita</taxon>
        <taxon>Aculeata</taxon>
        <taxon>Formicoidea</taxon>
        <taxon>Formicidae</taxon>
        <taxon>Formicinae</taxon>
        <taxon>Lasius</taxon>
        <taxon>Lasius</taxon>
    </lineage>
</organism>
<accession>A0AAV2NF28</accession>
<dbReference type="Pfam" id="PF16064">
    <property type="entry name" value="DUF4806"/>
    <property type="match status" value="1"/>
</dbReference>
<gene>
    <name evidence="3" type="ORF">LPLAT_LOCUS4620</name>
</gene>
<feature type="region of interest" description="Disordered" evidence="1">
    <location>
        <begin position="374"/>
        <end position="411"/>
    </location>
</feature>
<evidence type="ECO:0000313" key="3">
    <source>
        <dbReference type="EMBL" id="CAL1678835.1"/>
    </source>
</evidence>
<dbReference type="InterPro" id="IPR032071">
    <property type="entry name" value="DUF4806"/>
</dbReference>
<dbReference type="EMBL" id="OZ034838">
    <property type="protein sequence ID" value="CAL1678835.1"/>
    <property type="molecule type" value="Genomic_DNA"/>
</dbReference>
<dbReference type="AlphaFoldDB" id="A0AAV2NF28"/>
<feature type="domain" description="DUF4806" evidence="2">
    <location>
        <begin position="267"/>
        <end position="340"/>
    </location>
</feature>
<dbReference type="PANTHER" id="PTHR34153">
    <property type="entry name" value="SI:CH211-262H13.3-RELATED-RELATED"/>
    <property type="match status" value="1"/>
</dbReference>
<evidence type="ECO:0000256" key="1">
    <source>
        <dbReference type="SAM" id="MobiDB-lite"/>
    </source>
</evidence>
<proteinExistence type="predicted"/>
<dbReference type="PANTHER" id="PTHR34153:SF2">
    <property type="entry name" value="SI:CH211-262H13.3-RELATED"/>
    <property type="match status" value="1"/>
</dbReference>
<keyword evidence="4" id="KW-1185">Reference proteome</keyword>